<reference evidence="2 3" key="1">
    <citation type="submission" date="2024-06" db="EMBL/GenBank/DDBJ databases">
        <authorList>
            <person name="Kraege A."/>
            <person name="Thomma B."/>
        </authorList>
    </citation>
    <scope>NUCLEOTIDE SEQUENCE [LARGE SCALE GENOMIC DNA]</scope>
</reference>
<evidence type="ECO:0000256" key="1">
    <source>
        <dbReference type="SAM" id="MobiDB-lite"/>
    </source>
</evidence>
<feature type="compositionally biased region" description="Polar residues" evidence="1">
    <location>
        <begin position="151"/>
        <end position="161"/>
    </location>
</feature>
<proteinExistence type="predicted"/>
<comment type="caution">
    <text evidence="2">The sequence shown here is derived from an EMBL/GenBank/DDBJ whole genome shotgun (WGS) entry which is preliminary data.</text>
</comment>
<protein>
    <submittedName>
        <fullName evidence="2">G5889 protein</fullName>
    </submittedName>
</protein>
<organism evidence="2 3">
    <name type="scientific">Coccomyxa viridis</name>
    <dbReference type="NCBI Taxonomy" id="1274662"/>
    <lineage>
        <taxon>Eukaryota</taxon>
        <taxon>Viridiplantae</taxon>
        <taxon>Chlorophyta</taxon>
        <taxon>core chlorophytes</taxon>
        <taxon>Trebouxiophyceae</taxon>
        <taxon>Trebouxiophyceae incertae sedis</taxon>
        <taxon>Coccomyxaceae</taxon>
        <taxon>Coccomyxa</taxon>
    </lineage>
</organism>
<sequence length="302" mass="31498">MTSGKAKRQRDEVEVEDLPATKRHATADGSLRGLQQIPQFGAFYPPPQKEGSTPQEKKRKRHFYADGRRAVLPKLPCLLPDNGTAASWEAPELEDSKEADGSSAIASGAPTLMTLQQAERPANAPAALTDKSPLAETGSTKAPQLPPKLPQFNTAGVQPQSQHAGLQQQEGLAQGSQASSMSGVSEAAAKGSFQPQAAPQQVPFGQQLIPGTAASAPSIQQSQIPVLGTPSNATTTEAGGFAGVPAQPTVLPFQPVQPSAVPGQQPGLLFGQLTHQGAGMANGEGAPQPQRAVRRVKRGLRR</sequence>
<evidence type="ECO:0000313" key="3">
    <source>
        <dbReference type="Proteomes" id="UP001497392"/>
    </source>
</evidence>
<feature type="compositionally biased region" description="Low complexity" evidence="1">
    <location>
        <begin position="193"/>
        <end position="207"/>
    </location>
</feature>
<keyword evidence="3" id="KW-1185">Reference proteome</keyword>
<feature type="compositionally biased region" description="Basic residues" evidence="1">
    <location>
        <begin position="292"/>
        <end position="302"/>
    </location>
</feature>
<gene>
    <name evidence="2" type="primary">g5889</name>
    <name evidence="2" type="ORF">VP750_LOCUS5041</name>
</gene>
<feature type="region of interest" description="Disordered" evidence="1">
    <location>
        <begin position="1"/>
        <end position="63"/>
    </location>
</feature>
<evidence type="ECO:0000313" key="2">
    <source>
        <dbReference type="EMBL" id="CAL5223382.1"/>
    </source>
</evidence>
<feature type="compositionally biased region" description="Low complexity" evidence="1">
    <location>
        <begin position="162"/>
        <end position="180"/>
    </location>
</feature>
<feature type="region of interest" description="Disordered" evidence="1">
    <location>
        <begin position="277"/>
        <end position="302"/>
    </location>
</feature>
<dbReference type="Proteomes" id="UP001497392">
    <property type="component" value="Unassembled WGS sequence"/>
</dbReference>
<name>A0ABP1G0U1_9CHLO</name>
<accession>A0ABP1G0U1</accession>
<feature type="compositionally biased region" description="Polar residues" evidence="1">
    <location>
        <begin position="215"/>
        <end position="237"/>
    </location>
</feature>
<feature type="region of interest" description="Disordered" evidence="1">
    <location>
        <begin position="75"/>
        <end position="250"/>
    </location>
</feature>
<dbReference type="EMBL" id="CAXHTA020000008">
    <property type="protein sequence ID" value="CAL5223382.1"/>
    <property type="molecule type" value="Genomic_DNA"/>
</dbReference>